<evidence type="ECO:0000313" key="3">
    <source>
        <dbReference type="Proteomes" id="UP001139410"/>
    </source>
</evidence>
<feature type="transmembrane region" description="Helical" evidence="1">
    <location>
        <begin position="68"/>
        <end position="88"/>
    </location>
</feature>
<sequence length="197" mass="21062">MAAVVMATVGWSGLALQYVIFAKAVGLGLATWRYVGFFTILSNIGIAAIATAIALGRDNRLTKARARLMGLTAIVTVGFVYSVLLRSTWNPQGWQKVVDVALHDATPILFAILWALMPHGSLQWRDMKWALAPPALYLAYALGRGAIDGWYPYYFLNPGLQTTAELGVSIIGTLAVFATIAGGAIAVDMRMGGGKSN</sequence>
<evidence type="ECO:0000313" key="2">
    <source>
        <dbReference type="EMBL" id="MCF2513605.1"/>
    </source>
</evidence>
<dbReference type="InterPro" id="IPR049713">
    <property type="entry name" value="Pr6Pr-like"/>
</dbReference>
<dbReference type="NCBIfam" id="NF038065">
    <property type="entry name" value="Pr6Pr"/>
    <property type="match status" value="1"/>
</dbReference>
<proteinExistence type="predicted"/>
<dbReference type="AlphaFoldDB" id="A0A9X1QI91"/>
<comment type="caution">
    <text evidence="2">The sequence shown here is derived from an EMBL/GenBank/DDBJ whole genome shotgun (WGS) entry which is preliminary data.</text>
</comment>
<accession>A0A9X1QI91</accession>
<protein>
    <submittedName>
        <fullName evidence="2">Pr6Pr family membrane protein</fullName>
    </submittedName>
</protein>
<feature type="transmembrane region" description="Helical" evidence="1">
    <location>
        <begin position="32"/>
        <end position="56"/>
    </location>
</feature>
<keyword evidence="1" id="KW-0812">Transmembrane</keyword>
<feature type="transmembrane region" description="Helical" evidence="1">
    <location>
        <begin position="167"/>
        <end position="187"/>
    </location>
</feature>
<organism evidence="2 3">
    <name type="scientific">Sphingomonas cremea</name>
    <dbReference type="NCBI Taxonomy" id="2904799"/>
    <lineage>
        <taxon>Bacteria</taxon>
        <taxon>Pseudomonadati</taxon>
        <taxon>Pseudomonadota</taxon>
        <taxon>Alphaproteobacteria</taxon>
        <taxon>Sphingomonadales</taxon>
        <taxon>Sphingomonadaceae</taxon>
        <taxon>Sphingomonas</taxon>
    </lineage>
</organism>
<keyword evidence="1" id="KW-1133">Transmembrane helix</keyword>
<dbReference type="RefSeq" id="WP_235066113.1">
    <property type="nucleotide sequence ID" value="NZ_JAKFGM010000001.1"/>
</dbReference>
<feature type="transmembrane region" description="Helical" evidence="1">
    <location>
        <begin position="100"/>
        <end position="117"/>
    </location>
</feature>
<dbReference type="Proteomes" id="UP001139410">
    <property type="component" value="Unassembled WGS sequence"/>
</dbReference>
<name>A0A9X1QI91_9SPHN</name>
<keyword evidence="3" id="KW-1185">Reference proteome</keyword>
<dbReference type="EMBL" id="JAKFGM010000001">
    <property type="protein sequence ID" value="MCF2513605.1"/>
    <property type="molecule type" value="Genomic_DNA"/>
</dbReference>
<keyword evidence="1" id="KW-0472">Membrane</keyword>
<evidence type="ECO:0000256" key="1">
    <source>
        <dbReference type="SAM" id="Phobius"/>
    </source>
</evidence>
<reference evidence="2" key="1">
    <citation type="submission" date="2022-01" db="EMBL/GenBank/DDBJ databases">
        <authorList>
            <person name="Jo J.-H."/>
            <person name="Im W.-T."/>
        </authorList>
    </citation>
    <scope>NUCLEOTIDE SEQUENCE</scope>
    <source>
        <strain evidence="2">G124</strain>
    </source>
</reference>
<feature type="transmembrane region" description="Helical" evidence="1">
    <location>
        <begin position="129"/>
        <end position="147"/>
    </location>
</feature>
<gene>
    <name evidence="2" type="ORF">LVY65_00790</name>
</gene>